<feature type="compositionally biased region" description="Basic and acidic residues" evidence="1">
    <location>
        <begin position="49"/>
        <end position="66"/>
    </location>
</feature>
<evidence type="ECO:0000313" key="3">
    <source>
        <dbReference type="Proteomes" id="UP000233551"/>
    </source>
</evidence>
<dbReference type="AlphaFoldDB" id="A0A2I0IZF7"/>
<keyword evidence="3" id="KW-1185">Reference proteome</keyword>
<reference evidence="2 3" key="1">
    <citation type="submission" date="2017-11" db="EMBL/GenBank/DDBJ databases">
        <title>De-novo sequencing of pomegranate (Punica granatum L.) genome.</title>
        <authorList>
            <person name="Akparov Z."/>
            <person name="Amiraslanov A."/>
            <person name="Hajiyeva S."/>
            <person name="Abbasov M."/>
            <person name="Kaur K."/>
            <person name="Hamwieh A."/>
            <person name="Solovyev V."/>
            <person name="Salamov A."/>
            <person name="Braich B."/>
            <person name="Kosarev P."/>
            <person name="Mahmoud A."/>
            <person name="Hajiyev E."/>
            <person name="Babayeva S."/>
            <person name="Izzatullayeva V."/>
            <person name="Mammadov A."/>
            <person name="Mammadov A."/>
            <person name="Sharifova S."/>
            <person name="Ojaghi J."/>
            <person name="Eynullazada K."/>
            <person name="Bayramov B."/>
            <person name="Abdulazimova A."/>
            <person name="Shahmuradov I."/>
        </authorList>
    </citation>
    <scope>NUCLEOTIDE SEQUENCE [LARGE SCALE GENOMIC DNA]</scope>
    <source>
        <strain evidence="3">cv. AG2017</strain>
        <tissue evidence="2">Leaf</tissue>
    </source>
</reference>
<feature type="region of interest" description="Disordered" evidence="1">
    <location>
        <begin position="19"/>
        <end position="73"/>
    </location>
</feature>
<proteinExistence type="predicted"/>
<gene>
    <name evidence="2" type="ORF">CRG98_030221</name>
</gene>
<name>A0A2I0IZF7_PUNGR</name>
<evidence type="ECO:0000313" key="2">
    <source>
        <dbReference type="EMBL" id="PKI49387.1"/>
    </source>
</evidence>
<comment type="caution">
    <text evidence="2">The sequence shown here is derived from an EMBL/GenBank/DDBJ whole genome shotgun (WGS) entry which is preliminary data.</text>
</comment>
<organism evidence="2 3">
    <name type="scientific">Punica granatum</name>
    <name type="common">Pomegranate</name>
    <dbReference type="NCBI Taxonomy" id="22663"/>
    <lineage>
        <taxon>Eukaryota</taxon>
        <taxon>Viridiplantae</taxon>
        <taxon>Streptophyta</taxon>
        <taxon>Embryophyta</taxon>
        <taxon>Tracheophyta</taxon>
        <taxon>Spermatophyta</taxon>
        <taxon>Magnoliopsida</taxon>
        <taxon>eudicotyledons</taxon>
        <taxon>Gunneridae</taxon>
        <taxon>Pentapetalae</taxon>
        <taxon>rosids</taxon>
        <taxon>malvids</taxon>
        <taxon>Myrtales</taxon>
        <taxon>Lythraceae</taxon>
        <taxon>Punica</taxon>
    </lineage>
</organism>
<evidence type="ECO:0000256" key="1">
    <source>
        <dbReference type="SAM" id="MobiDB-lite"/>
    </source>
</evidence>
<dbReference type="EMBL" id="PGOL01002249">
    <property type="protein sequence ID" value="PKI49387.1"/>
    <property type="molecule type" value="Genomic_DNA"/>
</dbReference>
<feature type="compositionally biased region" description="Polar residues" evidence="1">
    <location>
        <begin position="19"/>
        <end position="28"/>
    </location>
</feature>
<sequence>MAVSTPFWLIGFLQENPDQSPGYYSSPGNRRRMCGHGVMNNRRRAGFARKAEESGQKNRQDKEPRKQRSRHCGTIHHRITEAPKGAQYGTLKIPLSAKVTNDASGRASEVSCLGRGIPQYLTNAFSDRAPGARSTDK</sequence>
<dbReference type="Proteomes" id="UP000233551">
    <property type="component" value="Unassembled WGS sequence"/>
</dbReference>
<protein>
    <submittedName>
        <fullName evidence="2">Uncharacterized protein</fullName>
    </submittedName>
</protein>
<accession>A0A2I0IZF7</accession>